<keyword evidence="1" id="KW-0472">Membrane</keyword>
<evidence type="ECO:0000313" key="3">
    <source>
        <dbReference type="Proteomes" id="UP000652013"/>
    </source>
</evidence>
<organism evidence="2 3">
    <name type="scientific">Spirilliplanes yamanashiensis</name>
    <dbReference type="NCBI Taxonomy" id="42233"/>
    <lineage>
        <taxon>Bacteria</taxon>
        <taxon>Bacillati</taxon>
        <taxon>Actinomycetota</taxon>
        <taxon>Actinomycetes</taxon>
        <taxon>Micromonosporales</taxon>
        <taxon>Micromonosporaceae</taxon>
        <taxon>Spirilliplanes</taxon>
    </lineage>
</organism>
<dbReference type="AlphaFoldDB" id="A0A8J4DIX7"/>
<name>A0A8J4DIX7_9ACTN</name>
<dbReference type="Proteomes" id="UP000652013">
    <property type="component" value="Unassembled WGS sequence"/>
</dbReference>
<protein>
    <submittedName>
        <fullName evidence="2">Uncharacterized protein</fullName>
    </submittedName>
</protein>
<sequence>MKHDLHDLLTEAAVEASADAPRLVHTVDDIVSEGRRLRRRRRAGWAAGGAAAAVLAVAGAAAVPQLVAGGPEGAPAPSLAPAAPRPAAGPVVFPADPTAYAFRGYTVGRFEVGDPSLLTPWFQQAPVRVDGEMETVVDDRGDISAPGSSLLLTVYRPGVFDPKRYTGAERLRVQGRPAFFSPNLPIDEEPVDGGMRWPALAWQYADDAWAVLDNVTPEEHGRADLVAVANGLRGTRPVPATVALSVGWLPDGYRFSSGGRGADWPHGGGGFQATGLRFVRGDDRVPARLTMPVLDPEDSTVQDLRISLYRRDWAGNSKPPADLPEGGTWCNAGNDRLCYRLDPSGGWKAEVYGSGRESTAELRRVLERITFATVADPGTWPELAAAVPAPAR</sequence>
<proteinExistence type="predicted"/>
<accession>A0A8J4DIX7</accession>
<keyword evidence="1" id="KW-1133">Transmembrane helix</keyword>
<dbReference type="EMBL" id="BOOY01000022">
    <property type="protein sequence ID" value="GIJ03567.1"/>
    <property type="molecule type" value="Genomic_DNA"/>
</dbReference>
<reference evidence="2" key="1">
    <citation type="submission" date="2021-01" db="EMBL/GenBank/DDBJ databases">
        <title>Whole genome shotgun sequence of Spirilliplanes yamanashiensis NBRC 15828.</title>
        <authorList>
            <person name="Komaki H."/>
            <person name="Tamura T."/>
        </authorList>
    </citation>
    <scope>NUCLEOTIDE SEQUENCE</scope>
    <source>
        <strain evidence="2">NBRC 15828</strain>
    </source>
</reference>
<feature type="transmembrane region" description="Helical" evidence="1">
    <location>
        <begin position="43"/>
        <end position="63"/>
    </location>
</feature>
<dbReference type="RefSeq" id="WP_203938838.1">
    <property type="nucleotide sequence ID" value="NZ_BAAAGJ010000022.1"/>
</dbReference>
<gene>
    <name evidence="2" type="ORF">Sya03_29190</name>
</gene>
<keyword evidence="3" id="KW-1185">Reference proteome</keyword>
<comment type="caution">
    <text evidence="2">The sequence shown here is derived from an EMBL/GenBank/DDBJ whole genome shotgun (WGS) entry which is preliminary data.</text>
</comment>
<evidence type="ECO:0000313" key="2">
    <source>
        <dbReference type="EMBL" id="GIJ03567.1"/>
    </source>
</evidence>
<keyword evidence="1" id="KW-0812">Transmembrane</keyword>
<evidence type="ECO:0000256" key="1">
    <source>
        <dbReference type="SAM" id="Phobius"/>
    </source>
</evidence>